<evidence type="ECO:0000256" key="2">
    <source>
        <dbReference type="ARBA" id="ARBA00009347"/>
    </source>
</evidence>
<feature type="domain" description="Acyl-CoA dehydrogenase/oxidase N-terminal" evidence="9">
    <location>
        <begin position="6"/>
        <end position="118"/>
    </location>
</feature>
<dbReference type="InterPro" id="IPR037069">
    <property type="entry name" value="AcylCoA_DH/ox_N_sf"/>
</dbReference>
<dbReference type="InterPro" id="IPR009075">
    <property type="entry name" value="AcylCo_DH/oxidase_C"/>
</dbReference>
<dbReference type="AlphaFoldDB" id="A0A832I2S2"/>
<evidence type="ECO:0000256" key="1">
    <source>
        <dbReference type="ARBA" id="ARBA00001974"/>
    </source>
</evidence>
<dbReference type="GO" id="GO:0050660">
    <property type="term" value="F:flavin adenine dinucleotide binding"/>
    <property type="evidence" value="ECO:0007669"/>
    <property type="project" value="InterPro"/>
</dbReference>
<evidence type="ECO:0000259" key="8">
    <source>
        <dbReference type="Pfam" id="PF02770"/>
    </source>
</evidence>
<comment type="similarity">
    <text evidence="2 6">Belongs to the acyl-CoA dehydrogenase family.</text>
</comment>
<evidence type="ECO:0000259" key="9">
    <source>
        <dbReference type="Pfam" id="PF02771"/>
    </source>
</evidence>
<comment type="caution">
    <text evidence="10">The sequence shown here is derived from an EMBL/GenBank/DDBJ whole genome shotgun (WGS) entry which is preliminary data.</text>
</comment>
<evidence type="ECO:0000256" key="4">
    <source>
        <dbReference type="ARBA" id="ARBA00022827"/>
    </source>
</evidence>
<dbReference type="FunFam" id="1.20.140.10:FF:000004">
    <property type="entry name" value="Acyl-CoA dehydrogenase FadE25"/>
    <property type="match status" value="1"/>
</dbReference>
<evidence type="ECO:0000256" key="6">
    <source>
        <dbReference type="RuleBase" id="RU362125"/>
    </source>
</evidence>
<evidence type="ECO:0000259" key="7">
    <source>
        <dbReference type="Pfam" id="PF00441"/>
    </source>
</evidence>
<dbReference type="PIRSF" id="PIRSF016578">
    <property type="entry name" value="HsaA"/>
    <property type="match status" value="1"/>
</dbReference>
<dbReference type="InterPro" id="IPR036250">
    <property type="entry name" value="AcylCo_DH-like_C"/>
</dbReference>
<name>A0A832I2S2_UNCEI</name>
<dbReference type="InterPro" id="IPR013786">
    <property type="entry name" value="AcylCoA_DH/ox_N"/>
</dbReference>
<dbReference type="PROSITE" id="PS00073">
    <property type="entry name" value="ACYL_COA_DH_2"/>
    <property type="match status" value="1"/>
</dbReference>
<dbReference type="InterPro" id="IPR009100">
    <property type="entry name" value="AcylCoA_DH/oxidase_NM_dom_sf"/>
</dbReference>
<dbReference type="FunFam" id="1.10.540.10:FF:000002">
    <property type="entry name" value="Acyl-CoA dehydrogenase FadE19"/>
    <property type="match status" value="1"/>
</dbReference>
<feature type="domain" description="Acyl-CoA oxidase/dehydrogenase middle" evidence="8">
    <location>
        <begin position="121"/>
        <end position="216"/>
    </location>
</feature>
<comment type="cofactor">
    <cofactor evidence="1 6">
        <name>FAD</name>
        <dbReference type="ChEBI" id="CHEBI:57692"/>
    </cofactor>
</comment>
<dbReference type="EMBL" id="DSQF01000022">
    <property type="protein sequence ID" value="HGZ43892.1"/>
    <property type="molecule type" value="Genomic_DNA"/>
</dbReference>
<reference evidence="10" key="1">
    <citation type="journal article" date="2020" name="mSystems">
        <title>Genome- and Community-Level Interaction Insights into Carbon Utilization and Element Cycling Functions of Hydrothermarchaeota in Hydrothermal Sediment.</title>
        <authorList>
            <person name="Zhou Z."/>
            <person name="Liu Y."/>
            <person name="Xu W."/>
            <person name="Pan J."/>
            <person name="Luo Z.H."/>
            <person name="Li M."/>
        </authorList>
    </citation>
    <scope>NUCLEOTIDE SEQUENCE [LARGE SCALE GENOMIC DNA]</scope>
    <source>
        <strain evidence="10">SpSt-381</strain>
    </source>
</reference>
<evidence type="ECO:0000256" key="5">
    <source>
        <dbReference type="ARBA" id="ARBA00023002"/>
    </source>
</evidence>
<organism evidence="10">
    <name type="scientific">Eiseniibacteriota bacterium</name>
    <dbReference type="NCBI Taxonomy" id="2212470"/>
    <lineage>
        <taxon>Bacteria</taxon>
        <taxon>Candidatus Eiseniibacteriota</taxon>
    </lineage>
</organism>
<dbReference type="PANTHER" id="PTHR43884:SF12">
    <property type="entry name" value="ISOVALERYL-COA DEHYDROGENASE, MITOCHONDRIAL-RELATED"/>
    <property type="match status" value="1"/>
</dbReference>
<dbReference type="Gene3D" id="1.20.140.10">
    <property type="entry name" value="Butyryl-CoA Dehydrogenase, subunit A, domain 3"/>
    <property type="match status" value="1"/>
</dbReference>
<gene>
    <name evidence="10" type="ORF">ENR23_10815</name>
</gene>
<dbReference type="PANTHER" id="PTHR43884">
    <property type="entry name" value="ACYL-COA DEHYDROGENASE"/>
    <property type="match status" value="1"/>
</dbReference>
<dbReference type="Pfam" id="PF02770">
    <property type="entry name" value="Acyl-CoA_dh_M"/>
    <property type="match status" value="1"/>
</dbReference>
<dbReference type="Pfam" id="PF00441">
    <property type="entry name" value="Acyl-CoA_dh_1"/>
    <property type="match status" value="1"/>
</dbReference>
<dbReference type="SUPFAM" id="SSF56645">
    <property type="entry name" value="Acyl-CoA dehydrogenase NM domain-like"/>
    <property type="match status" value="1"/>
</dbReference>
<keyword evidence="5 6" id="KW-0560">Oxidoreductase</keyword>
<dbReference type="FunFam" id="2.40.110.10:FF:000001">
    <property type="entry name" value="Acyl-CoA dehydrogenase, mitochondrial"/>
    <property type="match status" value="1"/>
</dbReference>
<dbReference type="Pfam" id="PF02771">
    <property type="entry name" value="Acyl-CoA_dh_N"/>
    <property type="match status" value="1"/>
</dbReference>
<keyword evidence="3 6" id="KW-0285">Flavoprotein</keyword>
<sequence>MNLDLTEDQIQIRDAVRELCASEFAPHAARWDREADVPHEAIRRLAEQGFLGMGIPEEWGGLGYDARTIALVIEEIARVSAALAIMIAVHNSVGALPVFRFGTDEQRRRFLPRLVSKELGAFSLSEPGAGSDAAALDATAVRQGDHYVLNGSKNWVTNGLQAGVILVFARTAPKDTGPKGISAFIVERGAPGLVLGKAEDKMGLRGSDTVALSLEDLRVPADQRLGAEGEGFRIAMSMLDAGRIGVAAQALGVMRAAFEEAVRYAQQRVAFGAPLARIQAVQFKLAEMERRIQASRLLVQRAAWLRDTGRPYSREAAMAKLYASEAATWVTHQAIQVHGGYGYVKEYAVERYYRDARVMEIYEGASEIQRLVIARSLLKDGVRV</sequence>
<evidence type="ECO:0000256" key="3">
    <source>
        <dbReference type="ARBA" id="ARBA00022630"/>
    </source>
</evidence>
<dbReference type="SUPFAM" id="SSF47203">
    <property type="entry name" value="Acyl-CoA dehydrogenase C-terminal domain-like"/>
    <property type="match status" value="1"/>
</dbReference>
<dbReference type="GO" id="GO:0003995">
    <property type="term" value="F:acyl-CoA dehydrogenase activity"/>
    <property type="evidence" value="ECO:0007669"/>
    <property type="project" value="InterPro"/>
</dbReference>
<dbReference type="InterPro" id="IPR006089">
    <property type="entry name" value="Acyl-CoA_DH_CS"/>
</dbReference>
<dbReference type="InterPro" id="IPR006091">
    <property type="entry name" value="Acyl-CoA_Oxase/DH_mid-dom"/>
</dbReference>
<proteinExistence type="inferred from homology"/>
<protein>
    <submittedName>
        <fullName evidence="10">Acyl-CoA dehydrogenase</fullName>
    </submittedName>
</protein>
<accession>A0A832I2S2</accession>
<keyword evidence="4 6" id="KW-0274">FAD</keyword>
<dbReference type="InterPro" id="IPR046373">
    <property type="entry name" value="Acyl-CoA_Oxase/DH_mid-dom_sf"/>
</dbReference>
<dbReference type="Gene3D" id="2.40.110.10">
    <property type="entry name" value="Butyryl-CoA Dehydrogenase, subunit A, domain 2"/>
    <property type="match status" value="1"/>
</dbReference>
<feature type="domain" description="Acyl-CoA dehydrogenase/oxidase C-terminal" evidence="7">
    <location>
        <begin position="229"/>
        <end position="378"/>
    </location>
</feature>
<evidence type="ECO:0000313" key="10">
    <source>
        <dbReference type="EMBL" id="HGZ43892.1"/>
    </source>
</evidence>
<dbReference type="Gene3D" id="1.10.540.10">
    <property type="entry name" value="Acyl-CoA dehydrogenase/oxidase, N-terminal domain"/>
    <property type="match status" value="1"/>
</dbReference>